<feature type="coiled-coil region" evidence="1">
    <location>
        <begin position="69"/>
        <end position="96"/>
    </location>
</feature>
<evidence type="ECO:0000256" key="2">
    <source>
        <dbReference type="SAM" id="MobiDB-lite"/>
    </source>
</evidence>
<name>A0ABU9R973_9BURK</name>
<proteinExistence type="predicted"/>
<evidence type="ECO:0000313" key="3">
    <source>
        <dbReference type="EMBL" id="MEM5343385.1"/>
    </source>
</evidence>
<dbReference type="Proteomes" id="UP001481677">
    <property type="component" value="Unassembled WGS sequence"/>
</dbReference>
<accession>A0ABU9R973</accession>
<sequence>MTTSTRKYFEALERLKAAGKRINNDTVALEAGFKKGSIKKSRPSHATLIQAISIAATAAKVERAVADPLPTLRDNMRKLRQRLDEALEREINLLDELLTVRHERDSLREEVNALRSGNLQLFTRELTPTKPRQRTQNGQSSTGGPGREPK</sequence>
<feature type="compositionally biased region" description="Gly residues" evidence="2">
    <location>
        <begin position="141"/>
        <end position="150"/>
    </location>
</feature>
<comment type="caution">
    <text evidence="3">The sequence shown here is derived from an EMBL/GenBank/DDBJ whole genome shotgun (WGS) entry which is preliminary data.</text>
</comment>
<organism evidence="3 4">
    <name type="scientific">Paraburkholderia azotifigens</name>
    <dbReference type="NCBI Taxonomy" id="2057004"/>
    <lineage>
        <taxon>Bacteria</taxon>
        <taxon>Pseudomonadati</taxon>
        <taxon>Pseudomonadota</taxon>
        <taxon>Betaproteobacteria</taxon>
        <taxon>Burkholderiales</taxon>
        <taxon>Burkholderiaceae</taxon>
        <taxon>Paraburkholderia</taxon>
    </lineage>
</organism>
<feature type="region of interest" description="Disordered" evidence="2">
    <location>
        <begin position="122"/>
        <end position="150"/>
    </location>
</feature>
<gene>
    <name evidence="3" type="ORF">V4C56_27655</name>
</gene>
<reference evidence="3 4" key="1">
    <citation type="submission" date="2024-01" db="EMBL/GenBank/DDBJ databases">
        <title>The diversity of rhizobia nodulating Mimosa spp. in eleven states of Brazil covering several biomes is determined by host plant, location, and edaphic factors.</title>
        <authorList>
            <person name="Rouws L."/>
            <person name="Barauna A."/>
            <person name="Beukes C."/>
            <person name="De Faria S.M."/>
            <person name="Gross E."/>
            <person name="Dos Reis Junior F.B."/>
            <person name="Simon M."/>
            <person name="Maluk M."/>
            <person name="Odee D.W."/>
            <person name="Kenicer G."/>
            <person name="Young J.P.W."/>
            <person name="Reis V.M."/>
            <person name="Zilli J."/>
            <person name="James E.K."/>
        </authorList>
    </citation>
    <scope>NUCLEOTIDE SEQUENCE [LARGE SCALE GENOMIC DNA]</scope>
    <source>
        <strain evidence="3 4">JPY530</strain>
    </source>
</reference>
<keyword evidence="1" id="KW-0175">Coiled coil</keyword>
<keyword evidence="4" id="KW-1185">Reference proteome</keyword>
<dbReference type="EMBL" id="JAZHGA010000023">
    <property type="protein sequence ID" value="MEM5343385.1"/>
    <property type="molecule type" value="Genomic_DNA"/>
</dbReference>
<evidence type="ECO:0008006" key="5">
    <source>
        <dbReference type="Google" id="ProtNLM"/>
    </source>
</evidence>
<dbReference type="RefSeq" id="WP_342959211.1">
    <property type="nucleotide sequence ID" value="NZ_JAZHFZ010000024.1"/>
</dbReference>
<evidence type="ECO:0000256" key="1">
    <source>
        <dbReference type="SAM" id="Coils"/>
    </source>
</evidence>
<evidence type="ECO:0000313" key="4">
    <source>
        <dbReference type="Proteomes" id="UP001481677"/>
    </source>
</evidence>
<protein>
    <recommendedName>
        <fullName evidence="5">KfrA N-terminal DNA-binding domain-containing protein</fullName>
    </recommendedName>
</protein>